<evidence type="ECO:0000259" key="1">
    <source>
        <dbReference type="SMART" id="SM00225"/>
    </source>
</evidence>
<evidence type="ECO:0000313" key="3">
    <source>
        <dbReference type="Proteomes" id="UP000596742"/>
    </source>
</evidence>
<organism evidence="2 3">
    <name type="scientific">Mytilus galloprovincialis</name>
    <name type="common">Mediterranean mussel</name>
    <dbReference type="NCBI Taxonomy" id="29158"/>
    <lineage>
        <taxon>Eukaryota</taxon>
        <taxon>Metazoa</taxon>
        <taxon>Spiralia</taxon>
        <taxon>Lophotrochozoa</taxon>
        <taxon>Mollusca</taxon>
        <taxon>Bivalvia</taxon>
        <taxon>Autobranchia</taxon>
        <taxon>Pteriomorphia</taxon>
        <taxon>Mytilida</taxon>
        <taxon>Mytiloidea</taxon>
        <taxon>Mytilidae</taxon>
        <taxon>Mytilinae</taxon>
        <taxon>Mytilus</taxon>
    </lineage>
</organism>
<dbReference type="GO" id="GO:0051260">
    <property type="term" value="P:protein homooligomerization"/>
    <property type="evidence" value="ECO:0007669"/>
    <property type="project" value="InterPro"/>
</dbReference>
<feature type="domain" description="BTB" evidence="1">
    <location>
        <begin position="286"/>
        <end position="385"/>
    </location>
</feature>
<sequence>MINERIWKLIRSIFGNALFDQFMKKNTSAQLELLRAIEEGKMKISPGDKAIFKLPYDMSEDTNVASTAGQISGGKVYINLKDISIVFESSIKQVCTHLSKVLARDETRNVKALLLVGGYASCKMLKETIKTTFPEYDIICPFNPEMIVLKGAVIMGHESRPIIGRLARFHYGLAVPSGLKMISKMETPHVLTEFHNELNFLPLICKGTPVRIGEEVAQYSFSVTSEELTDIQIGILTCEDDEAPSTIVENNCTQIGQIEAKIPALSQLTEIRIIVSCDETEFKLPGVIGLNIGGYKFTTRLSTLIRYSDSMLGAMFSGRHNLDKDNKDNYFIDRNGKYFQYVLEFLRDENFFPPIDVRKNVLIEAEYFGIKPLVDKLKRLPPLFPDEVIVDNLRNKMKDYRDIKEKISQLSTVHVVDQSGISFQPTSHVYVIWYKIENPVQGTYKTKLTFEDIVTIWVRSPENVSKTVCIPCDEQSNSRDLFRILQHDLKNDGYILTLKSTYSNQPDDYLRYEFNGDVFIALACTTLEFTWKSDI</sequence>
<dbReference type="SUPFAM" id="SSF53067">
    <property type="entry name" value="Actin-like ATPase domain"/>
    <property type="match status" value="1"/>
</dbReference>
<name>A0A8B6CC52_MYTGA</name>
<dbReference type="PANTHER" id="PTHR14499">
    <property type="entry name" value="POTASSIUM CHANNEL TETRAMERIZATION DOMAIN-CONTAINING"/>
    <property type="match status" value="1"/>
</dbReference>
<evidence type="ECO:0000313" key="2">
    <source>
        <dbReference type="EMBL" id="VDI02011.1"/>
    </source>
</evidence>
<accession>A0A8B6CC52</accession>
<dbReference type="InterPro" id="IPR000210">
    <property type="entry name" value="BTB/POZ_dom"/>
</dbReference>
<proteinExistence type="predicted"/>
<dbReference type="Gene3D" id="3.30.710.10">
    <property type="entry name" value="Potassium Channel Kv1.1, Chain A"/>
    <property type="match status" value="1"/>
</dbReference>
<dbReference type="Proteomes" id="UP000596742">
    <property type="component" value="Unassembled WGS sequence"/>
</dbReference>
<reference evidence="2" key="1">
    <citation type="submission" date="2018-11" db="EMBL/GenBank/DDBJ databases">
        <authorList>
            <person name="Alioto T."/>
            <person name="Alioto T."/>
        </authorList>
    </citation>
    <scope>NUCLEOTIDE SEQUENCE</scope>
</reference>
<dbReference type="InterPro" id="IPR011333">
    <property type="entry name" value="SKP1/BTB/POZ_sf"/>
</dbReference>
<dbReference type="InterPro" id="IPR043129">
    <property type="entry name" value="ATPase_NBD"/>
</dbReference>
<keyword evidence="3" id="KW-1185">Reference proteome</keyword>
<dbReference type="AlphaFoldDB" id="A0A8B6CC52"/>
<dbReference type="PANTHER" id="PTHR14499:SF145">
    <property type="entry name" value="POTASSIUM CHANNEL REGULATORY PROTEIN-LIKE"/>
    <property type="match status" value="1"/>
</dbReference>
<gene>
    <name evidence="2" type="ORF">MGAL_10B025183</name>
</gene>
<comment type="caution">
    <text evidence="2">The sequence shown here is derived from an EMBL/GenBank/DDBJ whole genome shotgun (WGS) entry which is preliminary data.</text>
</comment>
<protein>
    <recommendedName>
        <fullName evidence="1">BTB domain-containing protein</fullName>
    </recommendedName>
</protein>
<dbReference type="OrthoDB" id="2414723at2759"/>
<dbReference type="InterPro" id="IPR003131">
    <property type="entry name" value="T1-type_BTB"/>
</dbReference>
<dbReference type="Pfam" id="PF02214">
    <property type="entry name" value="BTB_2"/>
    <property type="match status" value="1"/>
</dbReference>
<dbReference type="EMBL" id="UYJE01001416">
    <property type="protein sequence ID" value="VDI02011.1"/>
    <property type="molecule type" value="Genomic_DNA"/>
</dbReference>
<dbReference type="SMART" id="SM00225">
    <property type="entry name" value="BTB"/>
    <property type="match status" value="1"/>
</dbReference>
<dbReference type="SUPFAM" id="SSF54695">
    <property type="entry name" value="POZ domain"/>
    <property type="match status" value="1"/>
</dbReference>